<proteinExistence type="predicted"/>
<accession>A0A8X6PGM6</accession>
<feature type="region of interest" description="Disordered" evidence="1">
    <location>
        <begin position="104"/>
        <end position="123"/>
    </location>
</feature>
<name>A0A8X6PGM6_NEPPI</name>
<evidence type="ECO:0000256" key="1">
    <source>
        <dbReference type="SAM" id="MobiDB-lite"/>
    </source>
</evidence>
<comment type="caution">
    <text evidence="2">The sequence shown here is derived from an EMBL/GenBank/DDBJ whole genome shotgun (WGS) entry which is preliminary data.</text>
</comment>
<keyword evidence="3" id="KW-1185">Reference proteome</keyword>
<dbReference type="EMBL" id="BMAW01068904">
    <property type="protein sequence ID" value="GFT66314.1"/>
    <property type="molecule type" value="Genomic_DNA"/>
</dbReference>
<reference evidence="2" key="1">
    <citation type="submission" date="2020-08" db="EMBL/GenBank/DDBJ databases">
        <title>Multicomponent nature underlies the extraordinary mechanical properties of spider dragline silk.</title>
        <authorList>
            <person name="Kono N."/>
            <person name="Nakamura H."/>
            <person name="Mori M."/>
            <person name="Yoshida Y."/>
            <person name="Ohtoshi R."/>
            <person name="Malay A.D."/>
            <person name="Moran D.A.P."/>
            <person name="Tomita M."/>
            <person name="Numata K."/>
            <person name="Arakawa K."/>
        </authorList>
    </citation>
    <scope>NUCLEOTIDE SEQUENCE</scope>
</reference>
<evidence type="ECO:0000313" key="3">
    <source>
        <dbReference type="Proteomes" id="UP000887013"/>
    </source>
</evidence>
<gene>
    <name evidence="2" type="ORF">NPIL_598071</name>
</gene>
<evidence type="ECO:0000313" key="2">
    <source>
        <dbReference type="EMBL" id="GFT66314.1"/>
    </source>
</evidence>
<protein>
    <submittedName>
        <fullName evidence="2">Uncharacterized protein</fullName>
    </submittedName>
</protein>
<sequence>MPSKVQRHLTATQVYYSTWRDAEIRLRIGPRPVGRPKGLSDDVSGECRVWVGLTRRSPSRGECRVWVGPTGGGGSPALSVTHPGTRCGRLKTAGWPAAIKAPAEDVRGPFHSTRGPKTAGRSL</sequence>
<dbReference type="Proteomes" id="UP000887013">
    <property type="component" value="Unassembled WGS sequence"/>
</dbReference>
<dbReference type="AlphaFoldDB" id="A0A8X6PGM6"/>
<organism evidence="2 3">
    <name type="scientific">Nephila pilipes</name>
    <name type="common">Giant wood spider</name>
    <name type="synonym">Nephila maculata</name>
    <dbReference type="NCBI Taxonomy" id="299642"/>
    <lineage>
        <taxon>Eukaryota</taxon>
        <taxon>Metazoa</taxon>
        <taxon>Ecdysozoa</taxon>
        <taxon>Arthropoda</taxon>
        <taxon>Chelicerata</taxon>
        <taxon>Arachnida</taxon>
        <taxon>Araneae</taxon>
        <taxon>Araneomorphae</taxon>
        <taxon>Entelegynae</taxon>
        <taxon>Araneoidea</taxon>
        <taxon>Nephilidae</taxon>
        <taxon>Nephila</taxon>
    </lineage>
</organism>